<dbReference type="EMBL" id="CP041677">
    <property type="protein sequence ID" value="QDR73699.1"/>
    <property type="molecule type" value="Genomic_DNA"/>
</dbReference>
<evidence type="ECO:0000313" key="2">
    <source>
        <dbReference type="Proteomes" id="UP000316394"/>
    </source>
</evidence>
<proteinExistence type="predicted"/>
<keyword evidence="1" id="KW-0614">Plasmid</keyword>
<sequence length="92" mass="10969">MLNYKLVSIDSNIKYGGYDVIWVDFNSHKLYGIWEESLEELLHDFYNPNIQPEQYGKDTIRILAEDIKSSPQYYQDYFEKLTDDRYAIVGCE</sequence>
<gene>
    <name evidence="1" type="ORF">FOD75_11455</name>
</gene>
<name>A0A517D8M5_LIMRT</name>
<evidence type="ECO:0000313" key="1">
    <source>
        <dbReference type="EMBL" id="QDR73699.1"/>
    </source>
</evidence>
<organism evidence="1 2">
    <name type="scientific">Limosilactobacillus reuteri</name>
    <name type="common">Lactobacillus reuteri</name>
    <dbReference type="NCBI Taxonomy" id="1598"/>
    <lineage>
        <taxon>Bacteria</taxon>
        <taxon>Bacillati</taxon>
        <taxon>Bacillota</taxon>
        <taxon>Bacilli</taxon>
        <taxon>Lactobacillales</taxon>
        <taxon>Lactobacillaceae</taxon>
        <taxon>Limosilactobacillus</taxon>
    </lineage>
</organism>
<dbReference type="AlphaFoldDB" id="A0A517D8M5"/>
<reference evidence="1 2" key="1">
    <citation type="submission" date="2019-07" db="EMBL/GenBank/DDBJ databases">
        <title>Gastrointestinal microbiota of Peromyscus leucopus, the white-footed mouse.</title>
        <authorList>
            <person name="Milovic A."/>
            <person name="Bassam K."/>
            <person name="Barbour A.G."/>
        </authorList>
    </citation>
    <scope>NUCLEOTIDE SEQUENCE [LARGE SCALE GENOMIC DNA]</scope>
    <source>
        <strain evidence="1 2">LL7</strain>
        <plasmid evidence="1 2">unnamed</plasmid>
    </source>
</reference>
<dbReference type="Proteomes" id="UP000316394">
    <property type="component" value="Plasmid unnamed"/>
</dbReference>
<dbReference type="RefSeq" id="WP_144228049.1">
    <property type="nucleotide sequence ID" value="NZ_CP041677.1"/>
</dbReference>
<accession>A0A517D8M5</accession>
<protein>
    <submittedName>
        <fullName evidence="1">Uncharacterized protein</fullName>
    </submittedName>
</protein>
<geneLocation type="plasmid" evidence="1 2">
    <name>unnamed</name>
</geneLocation>